<protein>
    <submittedName>
        <fullName evidence="1">Uncharacterized protein</fullName>
    </submittedName>
</protein>
<name>J0WQS7_AURST</name>
<dbReference type="InParanoid" id="J0WQS7"/>
<evidence type="ECO:0000313" key="2">
    <source>
        <dbReference type="Proteomes" id="UP000006514"/>
    </source>
</evidence>
<gene>
    <name evidence="1" type="ORF">AURDEDRAFT_131264</name>
</gene>
<sequence length="215" mass="24311">MSDIQPESHAQGDVNSSGIATVGNRRINDIPLRNLSCFMAAHNPLNGMENAPPLTWDDHRLKFVPIAPADWARELMAKNLTRRQHDEFVRTMLRGIKAITDLLDADPPPQPPMFARDHQLETRHAYILGWLEEFRRYAIAAHESGQIFADKISKLVDSIQAHHEAMVGERAVLLRMEAALNAGEKISMEELEKCTRAFEEHSAALDRDSEELKTI</sequence>
<reference evidence="2" key="1">
    <citation type="journal article" date="2012" name="Science">
        <title>The Paleozoic origin of enzymatic lignin decomposition reconstructed from 31 fungal genomes.</title>
        <authorList>
            <person name="Floudas D."/>
            <person name="Binder M."/>
            <person name="Riley R."/>
            <person name="Barry K."/>
            <person name="Blanchette R.A."/>
            <person name="Henrissat B."/>
            <person name="Martinez A.T."/>
            <person name="Otillar R."/>
            <person name="Spatafora J.W."/>
            <person name="Yadav J.S."/>
            <person name="Aerts A."/>
            <person name="Benoit I."/>
            <person name="Boyd A."/>
            <person name="Carlson A."/>
            <person name="Copeland A."/>
            <person name="Coutinho P.M."/>
            <person name="de Vries R.P."/>
            <person name="Ferreira P."/>
            <person name="Findley K."/>
            <person name="Foster B."/>
            <person name="Gaskell J."/>
            <person name="Glotzer D."/>
            <person name="Gorecki P."/>
            <person name="Heitman J."/>
            <person name="Hesse C."/>
            <person name="Hori C."/>
            <person name="Igarashi K."/>
            <person name="Jurgens J.A."/>
            <person name="Kallen N."/>
            <person name="Kersten P."/>
            <person name="Kohler A."/>
            <person name="Kuees U."/>
            <person name="Kumar T.K.A."/>
            <person name="Kuo A."/>
            <person name="LaButti K."/>
            <person name="Larrondo L.F."/>
            <person name="Lindquist E."/>
            <person name="Ling A."/>
            <person name="Lombard V."/>
            <person name="Lucas S."/>
            <person name="Lundell T."/>
            <person name="Martin R."/>
            <person name="McLaughlin D.J."/>
            <person name="Morgenstern I."/>
            <person name="Morin E."/>
            <person name="Murat C."/>
            <person name="Nagy L.G."/>
            <person name="Nolan M."/>
            <person name="Ohm R.A."/>
            <person name="Patyshakuliyeva A."/>
            <person name="Rokas A."/>
            <person name="Ruiz-Duenas F.J."/>
            <person name="Sabat G."/>
            <person name="Salamov A."/>
            <person name="Samejima M."/>
            <person name="Schmutz J."/>
            <person name="Slot J.C."/>
            <person name="St John F."/>
            <person name="Stenlid J."/>
            <person name="Sun H."/>
            <person name="Sun S."/>
            <person name="Syed K."/>
            <person name="Tsang A."/>
            <person name="Wiebenga A."/>
            <person name="Young D."/>
            <person name="Pisabarro A."/>
            <person name="Eastwood D.C."/>
            <person name="Martin F."/>
            <person name="Cullen D."/>
            <person name="Grigoriev I.V."/>
            <person name="Hibbett D.S."/>
        </authorList>
    </citation>
    <scope>NUCLEOTIDE SEQUENCE [LARGE SCALE GENOMIC DNA]</scope>
    <source>
        <strain evidence="2">TFB10046</strain>
    </source>
</reference>
<evidence type="ECO:0000313" key="1">
    <source>
        <dbReference type="EMBL" id="EJD34260.1"/>
    </source>
</evidence>
<organism evidence="1 2">
    <name type="scientific">Auricularia subglabra (strain TFB-10046 / SS5)</name>
    <name type="common">White-rot fungus</name>
    <name type="synonym">Auricularia delicata (strain TFB10046)</name>
    <dbReference type="NCBI Taxonomy" id="717982"/>
    <lineage>
        <taxon>Eukaryota</taxon>
        <taxon>Fungi</taxon>
        <taxon>Dikarya</taxon>
        <taxon>Basidiomycota</taxon>
        <taxon>Agaricomycotina</taxon>
        <taxon>Agaricomycetes</taxon>
        <taxon>Auriculariales</taxon>
        <taxon>Auriculariaceae</taxon>
        <taxon>Auricularia</taxon>
    </lineage>
</organism>
<dbReference type="KEGG" id="adl:AURDEDRAFT_131264"/>
<dbReference type="Proteomes" id="UP000006514">
    <property type="component" value="Unassembled WGS sequence"/>
</dbReference>
<dbReference type="AlphaFoldDB" id="J0WQS7"/>
<proteinExistence type="predicted"/>
<accession>J0WQS7</accession>
<keyword evidence="2" id="KW-1185">Reference proteome</keyword>
<dbReference type="EMBL" id="JH687971">
    <property type="protein sequence ID" value="EJD34260.1"/>
    <property type="molecule type" value="Genomic_DNA"/>
</dbReference>